<dbReference type="Pfam" id="PF09801">
    <property type="entry name" value="SYS1"/>
    <property type="match status" value="1"/>
</dbReference>
<feature type="region of interest" description="Disordered" evidence="9">
    <location>
        <begin position="174"/>
        <end position="217"/>
    </location>
</feature>
<dbReference type="FunCoup" id="Q0U110">
    <property type="interactions" value="220"/>
</dbReference>
<comment type="subcellular location">
    <subcellularLocation>
        <location evidence="1">Golgi apparatus membrane</location>
        <topology evidence="1">Multi-pass membrane protein</topology>
    </subcellularLocation>
</comment>
<keyword evidence="5" id="KW-0653">Protein transport</keyword>
<evidence type="ECO:0000256" key="9">
    <source>
        <dbReference type="SAM" id="MobiDB-lite"/>
    </source>
</evidence>
<evidence type="ECO:0000256" key="6">
    <source>
        <dbReference type="ARBA" id="ARBA00022989"/>
    </source>
</evidence>
<keyword evidence="4 10" id="KW-0812">Transmembrane</keyword>
<dbReference type="EMBL" id="CH445356">
    <property type="protein sequence ID" value="EAT78061.1"/>
    <property type="molecule type" value="Genomic_DNA"/>
</dbReference>
<protein>
    <recommendedName>
        <fullName evidence="13">Protein SYS1</fullName>
    </recommendedName>
</protein>
<dbReference type="VEuPathDB" id="FungiDB:JI435_145210"/>
<evidence type="ECO:0000256" key="8">
    <source>
        <dbReference type="ARBA" id="ARBA00023136"/>
    </source>
</evidence>
<feature type="compositionally biased region" description="Basic and acidic residues" evidence="9">
    <location>
        <begin position="188"/>
        <end position="202"/>
    </location>
</feature>
<evidence type="ECO:0000256" key="7">
    <source>
        <dbReference type="ARBA" id="ARBA00023034"/>
    </source>
</evidence>
<keyword evidence="3" id="KW-0813">Transport</keyword>
<evidence type="ECO:0000313" key="12">
    <source>
        <dbReference type="Proteomes" id="UP000001055"/>
    </source>
</evidence>
<feature type="transmembrane region" description="Helical" evidence="10">
    <location>
        <begin position="21"/>
        <end position="47"/>
    </location>
</feature>
<dbReference type="GO" id="GO:0034067">
    <property type="term" value="P:protein localization to Golgi apparatus"/>
    <property type="evidence" value="ECO:0000318"/>
    <property type="project" value="GO_Central"/>
</dbReference>
<feature type="transmembrane region" description="Helical" evidence="10">
    <location>
        <begin position="90"/>
        <end position="108"/>
    </location>
</feature>
<dbReference type="KEGG" id="pno:SNOG_14521"/>
<reference evidence="12" key="1">
    <citation type="journal article" date="2007" name="Plant Cell">
        <title>Dothideomycete-plant interactions illuminated by genome sequencing and EST analysis of the wheat pathogen Stagonospora nodorum.</title>
        <authorList>
            <person name="Hane J.K."/>
            <person name="Lowe R.G."/>
            <person name="Solomon P.S."/>
            <person name="Tan K.C."/>
            <person name="Schoch C.L."/>
            <person name="Spatafora J.W."/>
            <person name="Crous P.W."/>
            <person name="Kodira C."/>
            <person name="Birren B.W."/>
            <person name="Galagan J.E."/>
            <person name="Torriani S.F."/>
            <person name="McDonald B.A."/>
            <person name="Oliver R.P."/>
        </authorList>
    </citation>
    <scope>NUCLEOTIDE SEQUENCE [LARGE SCALE GENOMIC DNA]</scope>
    <source>
        <strain evidence="12">SN15 / ATCC MYA-4574 / FGSC 10173</strain>
    </source>
</reference>
<sequence length="217" mass="24021">MARRRRPPRPGALADLSPTRILTQIVLLQLAYYACAAVLIVFTAIVAGKEVSTDLLFNWRSLRGDTTVGWTLGLVWVLNSLIWQAYFKDTLCATLICNSVIFIVLLIARSKLVLDFALTIHFIHLVTTSLYSHAVPANLLWWMLQMCSATVMISVGTWACQWRELKPINFGGNKAAANPQPAEEDGVGESRGRGRGRGRDGAGEYEMANLNEGDDRV</sequence>
<dbReference type="GeneID" id="5981630"/>
<evidence type="ECO:0000256" key="4">
    <source>
        <dbReference type="ARBA" id="ARBA00022692"/>
    </source>
</evidence>
<evidence type="ECO:0008006" key="13">
    <source>
        <dbReference type="Google" id="ProtNLM"/>
    </source>
</evidence>
<dbReference type="HOGENOM" id="CLU_081382_0_0_1"/>
<dbReference type="GO" id="GO:0005802">
    <property type="term" value="C:trans-Golgi network"/>
    <property type="evidence" value="ECO:0000318"/>
    <property type="project" value="GO_Central"/>
</dbReference>
<dbReference type="OMA" id="EYEMVGM"/>
<name>Q0U110_PHANO</name>
<dbReference type="GO" id="GO:0005829">
    <property type="term" value="C:cytosol"/>
    <property type="evidence" value="ECO:0007669"/>
    <property type="project" value="GOC"/>
</dbReference>
<keyword evidence="6 10" id="KW-1133">Transmembrane helix</keyword>
<dbReference type="InterPro" id="IPR019185">
    <property type="entry name" value="Integral_membrane_SYS1-rel"/>
</dbReference>
<evidence type="ECO:0000256" key="3">
    <source>
        <dbReference type="ARBA" id="ARBA00022448"/>
    </source>
</evidence>
<evidence type="ECO:0000256" key="10">
    <source>
        <dbReference type="SAM" id="Phobius"/>
    </source>
</evidence>
<comment type="similarity">
    <text evidence="2">Belongs to the SYS1 family.</text>
</comment>
<gene>
    <name evidence="11" type="ORF">SNOG_14521</name>
</gene>
<dbReference type="PANTHER" id="PTHR12952:SF0">
    <property type="entry name" value="PROTEIN SYS1 HOMOLOG"/>
    <property type="match status" value="1"/>
</dbReference>
<dbReference type="InParanoid" id="Q0U110"/>
<evidence type="ECO:0000256" key="1">
    <source>
        <dbReference type="ARBA" id="ARBA00004653"/>
    </source>
</evidence>
<accession>Q0U110</accession>
<dbReference type="RefSeq" id="XP_001804705.1">
    <property type="nucleotide sequence ID" value="XM_001804653.1"/>
</dbReference>
<dbReference type="GO" id="GO:0000139">
    <property type="term" value="C:Golgi membrane"/>
    <property type="evidence" value="ECO:0000318"/>
    <property type="project" value="GO_Central"/>
</dbReference>
<evidence type="ECO:0000256" key="2">
    <source>
        <dbReference type="ARBA" id="ARBA00008160"/>
    </source>
</evidence>
<evidence type="ECO:0000313" key="11">
    <source>
        <dbReference type="EMBL" id="EAT78061.1"/>
    </source>
</evidence>
<proteinExistence type="inferred from homology"/>
<dbReference type="STRING" id="321614.Q0U110"/>
<keyword evidence="7" id="KW-0333">Golgi apparatus</keyword>
<evidence type="ECO:0000256" key="5">
    <source>
        <dbReference type="ARBA" id="ARBA00022927"/>
    </source>
</evidence>
<keyword evidence="8 10" id="KW-0472">Membrane</keyword>
<dbReference type="Proteomes" id="UP000001055">
    <property type="component" value="Unassembled WGS sequence"/>
</dbReference>
<organism evidence="11 12">
    <name type="scientific">Phaeosphaeria nodorum (strain SN15 / ATCC MYA-4574 / FGSC 10173)</name>
    <name type="common">Glume blotch fungus</name>
    <name type="synonym">Parastagonospora nodorum</name>
    <dbReference type="NCBI Taxonomy" id="321614"/>
    <lineage>
        <taxon>Eukaryota</taxon>
        <taxon>Fungi</taxon>
        <taxon>Dikarya</taxon>
        <taxon>Ascomycota</taxon>
        <taxon>Pezizomycotina</taxon>
        <taxon>Dothideomycetes</taxon>
        <taxon>Pleosporomycetidae</taxon>
        <taxon>Pleosporales</taxon>
        <taxon>Pleosporineae</taxon>
        <taxon>Phaeosphaeriaceae</taxon>
        <taxon>Parastagonospora</taxon>
    </lineage>
</organism>
<dbReference type="GO" id="GO:0043001">
    <property type="term" value="P:Golgi to plasma membrane protein transport"/>
    <property type="evidence" value="ECO:0000318"/>
    <property type="project" value="GO_Central"/>
</dbReference>
<dbReference type="eggNOG" id="KOG4697">
    <property type="taxonomic scope" value="Eukaryota"/>
</dbReference>
<dbReference type="GO" id="GO:0006895">
    <property type="term" value="P:Golgi to endosome transport"/>
    <property type="evidence" value="ECO:0000318"/>
    <property type="project" value="GO_Central"/>
</dbReference>
<dbReference type="AlphaFoldDB" id="Q0U110"/>
<feature type="transmembrane region" description="Helical" evidence="10">
    <location>
        <begin position="67"/>
        <end position="83"/>
    </location>
</feature>
<dbReference type="PANTHER" id="PTHR12952">
    <property type="entry name" value="SYS1"/>
    <property type="match status" value="1"/>
</dbReference>